<reference evidence="2 3" key="1">
    <citation type="journal article" date="2014" name="Int. J. Syst. Evol. Microbiol.">
        <title>Complete genome sequence of Corynebacterium casei LMG S-19264T (=DSM 44701T), isolated from a smear-ripened cheese.</title>
        <authorList>
            <consortium name="US DOE Joint Genome Institute (JGI-PGF)"/>
            <person name="Walter F."/>
            <person name="Albersmeier A."/>
            <person name="Kalinowski J."/>
            <person name="Ruckert C."/>
        </authorList>
    </citation>
    <scope>NUCLEOTIDE SEQUENCE [LARGE SCALE GENOMIC DNA]</scope>
    <source>
        <strain evidence="2 3">CGMCC 1.7286</strain>
    </source>
</reference>
<gene>
    <name evidence="2" type="ORF">GCM10011348_33630</name>
</gene>
<dbReference type="EMBL" id="BMLT01000009">
    <property type="protein sequence ID" value="GGO85337.1"/>
    <property type="molecule type" value="Genomic_DNA"/>
</dbReference>
<organism evidence="2 3">
    <name type="scientific">Marinobacterium nitratireducens</name>
    <dbReference type="NCBI Taxonomy" id="518897"/>
    <lineage>
        <taxon>Bacteria</taxon>
        <taxon>Pseudomonadati</taxon>
        <taxon>Pseudomonadota</taxon>
        <taxon>Gammaproteobacteria</taxon>
        <taxon>Oceanospirillales</taxon>
        <taxon>Oceanospirillaceae</taxon>
        <taxon>Marinobacterium</taxon>
    </lineage>
</organism>
<dbReference type="NCBIfam" id="TIGR04045">
    <property type="entry name" value="MSMEG_0567_GNAT"/>
    <property type="match status" value="1"/>
</dbReference>
<evidence type="ECO:0000313" key="3">
    <source>
        <dbReference type="Proteomes" id="UP000599578"/>
    </source>
</evidence>
<comment type="caution">
    <text evidence="2">The sequence shown here is derived from an EMBL/GenBank/DDBJ whole genome shotgun (WGS) entry which is preliminary data.</text>
</comment>
<dbReference type="CDD" id="cd04301">
    <property type="entry name" value="NAT_SF"/>
    <property type="match status" value="1"/>
</dbReference>
<accession>A0A917ZK57</accession>
<dbReference type="SUPFAM" id="SSF55729">
    <property type="entry name" value="Acyl-CoA N-acyltransferases (Nat)"/>
    <property type="match status" value="1"/>
</dbReference>
<dbReference type="InterPro" id="IPR024035">
    <property type="entry name" value="MSMEG_0567_GNAT"/>
</dbReference>
<proteinExistence type="predicted"/>
<dbReference type="PROSITE" id="PS51186">
    <property type="entry name" value="GNAT"/>
    <property type="match status" value="1"/>
</dbReference>
<evidence type="ECO:0000313" key="2">
    <source>
        <dbReference type="EMBL" id="GGO85337.1"/>
    </source>
</evidence>
<dbReference type="AlphaFoldDB" id="A0A917ZK57"/>
<keyword evidence="3" id="KW-1185">Reference proteome</keyword>
<protein>
    <recommendedName>
        <fullName evidence="1">N-acetyltransferase domain-containing protein</fullName>
    </recommendedName>
</protein>
<sequence length="221" mass="24540">MTVTSRHPAYSEYTIKWASLPWEADEAYALRRRVFCEEQSLFEQDDRDLTDQSAQLLVALGGHGGWHEQVVGTVRIHEEEPGIWYGSRLAVDPAFRTQGYLGATLIKLAVSSAHALGCHCFLARVQEQNETLFRRLHWQRIGEQIVRNRPHVVMQADLDHYPPCHTPYGGFVLRGRNRRVDTEIAPQLLELPVANASHLTTAAAPAAALASAPAAALVEGA</sequence>
<name>A0A917ZK57_9GAMM</name>
<dbReference type="RefSeq" id="WP_188861770.1">
    <property type="nucleotide sequence ID" value="NZ_BMLT01000009.1"/>
</dbReference>
<dbReference type="InterPro" id="IPR016181">
    <property type="entry name" value="Acyl_CoA_acyltransferase"/>
</dbReference>
<dbReference type="Pfam" id="PF00583">
    <property type="entry name" value="Acetyltransf_1"/>
    <property type="match status" value="1"/>
</dbReference>
<dbReference type="Proteomes" id="UP000599578">
    <property type="component" value="Unassembled WGS sequence"/>
</dbReference>
<dbReference type="GO" id="GO:0016747">
    <property type="term" value="F:acyltransferase activity, transferring groups other than amino-acyl groups"/>
    <property type="evidence" value="ECO:0007669"/>
    <property type="project" value="InterPro"/>
</dbReference>
<dbReference type="InterPro" id="IPR000182">
    <property type="entry name" value="GNAT_dom"/>
</dbReference>
<feature type="domain" description="N-acetyltransferase" evidence="1">
    <location>
        <begin position="15"/>
        <end position="159"/>
    </location>
</feature>
<evidence type="ECO:0000259" key="1">
    <source>
        <dbReference type="PROSITE" id="PS51186"/>
    </source>
</evidence>
<dbReference type="Gene3D" id="3.40.630.30">
    <property type="match status" value="1"/>
</dbReference>